<keyword evidence="12 15" id="KW-0472">Membrane</keyword>
<dbReference type="InterPro" id="IPR007110">
    <property type="entry name" value="Ig-like_dom"/>
</dbReference>
<dbReference type="PROSITE" id="PS00078">
    <property type="entry name" value="COX2"/>
    <property type="match status" value="1"/>
</dbReference>
<dbReference type="PANTHER" id="PTHR22888:SF9">
    <property type="entry name" value="CYTOCHROME C OXIDASE SUBUNIT 2"/>
    <property type="match status" value="1"/>
</dbReference>
<evidence type="ECO:0000256" key="7">
    <source>
        <dbReference type="ARBA" id="ARBA00022723"/>
    </source>
</evidence>
<organism evidence="18">
    <name type="scientific">Diplonema sp. ATCC 50224</name>
    <dbReference type="NCBI Taxonomy" id="91375"/>
    <lineage>
        <taxon>Eukaryota</taxon>
        <taxon>Discoba</taxon>
        <taxon>Euglenozoa</taxon>
        <taxon>Diplonemea</taxon>
        <taxon>Diplonemidae</taxon>
        <taxon>Diplonema</taxon>
    </lineage>
</organism>
<evidence type="ECO:0000256" key="11">
    <source>
        <dbReference type="ARBA" id="ARBA00023008"/>
    </source>
</evidence>
<comment type="subcellular location">
    <subcellularLocation>
        <location evidence="2">Membrane</location>
        <topology evidence="2">Multi-pass membrane protein</topology>
    </subcellularLocation>
</comment>
<evidence type="ECO:0000256" key="13">
    <source>
        <dbReference type="ARBA" id="ARBA00031389"/>
    </source>
</evidence>
<dbReference type="SUPFAM" id="SSF49503">
    <property type="entry name" value="Cupredoxins"/>
    <property type="match status" value="1"/>
</dbReference>
<dbReference type="PROSITE" id="PS50835">
    <property type="entry name" value="IG_LIKE"/>
    <property type="match status" value="1"/>
</dbReference>
<dbReference type="InterPro" id="IPR002429">
    <property type="entry name" value="CcO_II-like_C"/>
</dbReference>
<evidence type="ECO:0000256" key="2">
    <source>
        <dbReference type="ARBA" id="ARBA00004141"/>
    </source>
</evidence>
<dbReference type="GO" id="GO:0016020">
    <property type="term" value="C:membrane"/>
    <property type="evidence" value="ECO:0007669"/>
    <property type="project" value="UniProtKB-SubCell"/>
</dbReference>
<dbReference type="GO" id="GO:0042773">
    <property type="term" value="P:ATP synthesis coupled electron transport"/>
    <property type="evidence" value="ECO:0007669"/>
    <property type="project" value="TreeGrafter"/>
</dbReference>
<evidence type="ECO:0000256" key="12">
    <source>
        <dbReference type="ARBA" id="ARBA00023136"/>
    </source>
</evidence>
<feature type="transmembrane region" description="Helical" evidence="15">
    <location>
        <begin position="51"/>
        <end position="70"/>
    </location>
</feature>
<evidence type="ECO:0000256" key="9">
    <source>
        <dbReference type="ARBA" id="ARBA00022982"/>
    </source>
</evidence>
<dbReference type="InterPro" id="IPR036257">
    <property type="entry name" value="Cyt_c_oxidase_su2_TM_sf"/>
</dbReference>
<dbReference type="GO" id="GO:0004129">
    <property type="term" value="F:cytochrome-c oxidase activity"/>
    <property type="evidence" value="ECO:0007669"/>
    <property type="project" value="UniProtKB-EC"/>
</dbReference>
<dbReference type="PROSITE" id="PS50857">
    <property type="entry name" value="COX2_CUA"/>
    <property type="match status" value="1"/>
</dbReference>
<dbReference type="InterPro" id="IPR001505">
    <property type="entry name" value="Copper_CuA"/>
</dbReference>
<feature type="transmembrane region" description="Helical" evidence="15">
    <location>
        <begin position="18"/>
        <end position="39"/>
    </location>
</feature>
<keyword evidence="18" id="KW-0560">Oxidoreductase</keyword>
<dbReference type="Gene3D" id="2.60.40.420">
    <property type="entry name" value="Cupredoxins - blue copper proteins"/>
    <property type="match status" value="1"/>
</dbReference>
<evidence type="ECO:0000256" key="5">
    <source>
        <dbReference type="ARBA" id="ARBA00022448"/>
    </source>
</evidence>
<name>A0A2D2AJT4_9EUGL</name>
<dbReference type="Gene3D" id="1.10.287.90">
    <property type="match status" value="1"/>
</dbReference>
<evidence type="ECO:0000256" key="4">
    <source>
        <dbReference type="ARBA" id="ARBA00012949"/>
    </source>
</evidence>
<evidence type="ECO:0000256" key="1">
    <source>
        <dbReference type="ARBA" id="ARBA00001935"/>
    </source>
</evidence>
<dbReference type="Pfam" id="PF00116">
    <property type="entry name" value="COX2"/>
    <property type="match status" value="1"/>
</dbReference>
<keyword evidence="10 15" id="KW-1133">Transmembrane helix</keyword>
<keyword evidence="7" id="KW-0479">Metal-binding</keyword>
<dbReference type="GO" id="GO:0016491">
    <property type="term" value="F:oxidoreductase activity"/>
    <property type="evidence" value="ECO:0007669"/>
    <property type="project" value="UniProtKB-KW"/>
</dbReference>
<dbReference type="PRINTS" id="PR01166">
    <property type="entry name" value="CYCOXIDASEII"/>
</dbReference>
<dbReference type="PANTHER" id="PTHR22888">
    <property type="entry name" value="CYTOCHROME C OXIDASE, SUBUNIT II"/>
    <property type="match status" value="1"/>
</dbReference>
<dbReference type="AlphaFoldDB" id="A0A2D2AJT4"/>
<accession>A0A2D2AJT4</accession>
<proteinExistence type="evidence at transcript level"/>
<evidence type="ECO:0000256" key="15">
    <source>
        <dbReference type="SAM" id="Phobius"/>
    </source>
</evidence>
<comment type="similarity">
    <text evidence="3">Belongs to the cytochrome c oxidase subunit 2 family.</text>
</comment>
<keyword evidence="18" id="KW-0496">Mitochondrion</keyword>
<evidence type="ECO:0000256" key="14">
    <source>
        <dbReference type="ARBA" id="ARBA00049512"/>
    </source>
</evidence>
<dbReference type="GO" id="GO:0005507">
    <property type="term" value="F:copper ion binding"/>
    <property type="evidence" value="ECO:0007669"/>
    <property type="project" value="InterPro"/>
</dbReference>
<geneLocation type="mitochondrion" evidence="18"/>
<keyword evidence="6 15" id="KW-0812">Transmembrane</keyword>
<keyword evidence="8" id="KW-1278">Translocase</keyword>
<feature type="domain" description="Ig-like" evidence="16">
    <location>
        <begin position="151"/>
        <end position="199"/>
    </location>
</feature>
<protein>
    <recommendedName>
        <fullName evidence="4">cytochrome-c oxidase</fullName>
        <ecNumber evidence="4">7.1.1.9</ecNumber>
    </recommendedName>
    <alternativeName>
        <fullName evidence="13">Cytochrome c oxidase polypeptide II</fullName>
    </alternativeName>
</protein>
<evidence type="ECO:0000259" key="17">
    <source>
        <dbReference type="PROSITE" id="PS50857"/>
    </source>
</evidence>
<reference evidence="18" key="1">
    <citation type="journal article" date="2017" name="Sci. Rep.">
        <title>Keeping it complicated: Mitochondrial genome plasticity across diplonemids.</title>
        <authorList>
            <person name="Valach M."/>
            <person name="Moreira S."/>
            <person name="Hoffmann S."/>
            <person name="Stadler P.F."/>
            <person name="Burger G."/>
        </authorList>
    </citation>
    <scope>NUCLEOTIDE SEQUENCE</scope>
</reference>
<gene>
    <name evidence="18" type="primary">cox2</name>
</gene>
<evidence type="ECO:0000313" key="18">
    <source>
        <dbReference type="EMBL" id="ATQ37470.1"/>
    </source>
</evidence>
<evidence type="ECO:0000256" key="3">
    <source>
        <dbReference type="ARBA" id="ARBA00007866"/>
    </source>
</evidence>
<evidence type="ECO:0000256" key="8">
    <source>
        <dbReference type="ARBA" id="ARBA00022967"/>
    </source>
</evidence>
<evidence type="ECO:0000259" key="16">
    <source>
        <dbReference type="PROSITE" id="PS50835"/>
    </source>
</evidence>
<evidence type="ECO:0000256" key="10">
    <source>
        <dbReference type="ARBA" id="ARBA00022989"/>
    </source>
</evidence>
<keyword evidence="9" id="KW-0249">Electron transport</keyword>
<dbReference type="InterPro" id="IPR008972">
    <property type="entry name" value="Cupredoxin"/>
</dbReference>
<comment type="cofactor">
    <cofactor evidence="1">
        <name>Cu cation</name>
        <dbReference type="ChEBI" id="CHEBI:23378"/>
    </cofactor>
</comment>
<comment type="catalytic activity">
    <reaction evidence="14">
        <text>4 Fe(II)-[cytochrome c] + O2 + 8 H(+)(in) = 4 Fe(III)-[cytochrome c] + 2 H2O + 4 H(+)(out)</text>
        <dbReference type="Rhea" id="RHEA:11436"/>
        <dbReference type="Rhea" id="RHEA-COMP:10350"/>
        <dbReference type="Rhea" id="RHEA-COMP:14399"/>
        <dbReference type="ChEBI" id="CHEBI:15377"/>
        <dbReference type="ChEBI" id="CHEBI:15378"/>
        <dbReference type="ChEBI" id="CHEBI:15379"/>
        <dbReference type="ChEBI" id="CHEBI:29033"/>
        <dbReference type="ChEBI" id="CHEBI:29034"/>
        <dbReference type="EC" id="7.1.1.9"/>
    </reaction>
    <physiologicalReaction direction="left-to-right" evidence="14">
        <dbReference type="Rhea" id="RHEA:11437"/>
    </physiologicalReaction>
</comment>
<dbReference type="EC" id="7.1.1.9" evidence="4"/>
<sequence length="199" mass="21379">MLTLALATAYSTHLLLEVTNSCVAWILIGLAVAFSSNVVRCMYTSSLHTELVWLSAPSALVMLLLTRVVILQCAVEDIALATDELTCNGAQWYWMYASNSTTVCAYAAQEHKLVLGELRLLLTTSDLVLASGSSVLVLFVAHDVIHSWTVPSLAVKVDAMPGRCATVVLQCAATGALYGQCSEICGTLHGFMPILVTWL</sequence>
<dbReference type="InterPro" id="IPR045187">
    <property type="entry name" value="CcO_II"/>
</dbReference>
<dbReference type="EMBL" id="MF436951">
    <property type="protein sequence ID" value="ATQ37470.1"/>
    <property type="molecule type" value="mRNA"/>
</dbReference>
<keyword evidence="5" id="KW-0813">Transport</keyword>
<feature type="domain" description="Cytochrome oxidase subunit II copper A binding" evidence="17">
    <location>
        <begin position="80"/>
        <end position="199"/>
    </location>
</feature>
<evidence type="ECO:0000256" key="6">
    <source>
        <dbReference type="ARBA" id="ARBA00022692"/>
    </source>
</evidence>
<keyword evidence="11" id="KW-0186">Copper</keyword>